<sequence>MAIKQNASRQELIVAHLTINHNDPVIGTAENAIDLPGNAVVVGGDIVVTTPWNNVTTATLTLGDAASANRYANAVDLKTAARTALTVTGFTHALAESLKALVAQAGTAPTAGSARVTLQYYVIGRSAFTQD</sequence>
<proteinExistence type="predicted"/>
<evidence type="ECO:0000313" key="2">
    <source>
        <dbReference type="Proteomes" id="UP000663903"/>
    </source>
</evidence>
<dbReference type="EMBL" id="CP071796">
    <property type="protein sequence ID" value="QTD44555.1"/>
    <property type="molecule type" value="Genomic_DNA"/>
</dbReference>
<evidence type="ECO:0000313" key="1">
    <source>
        <dbReference type="EMBL" id="QTD44555.1"/>
    </source>
</evidence>
<dbReference type="RefSeq" id="WP_208008119.1">
    <property type="nucleotide sequence ID" value="NZ_CP071796.1"/>
</dbReference>
<gene>
    <name evidence="1" type="ORF">J1M35_15860</name>
</gene>
<dbReference type="KEGG" id="otd:J1M35_15860"/>
<name>A0A975CDT8_9BURK</name>
<reference evidence="1" key="1">
    <citation type="submission" date="2021-03" db="EMBL/GenBank/DDBJ databases">
        <title>Ottowia sp. 27C isolated from the cloaca of a Giant Asian pond turtle (Heosemys grandis).</title>
        <authorList>
            <person name="Spergser J."/>
            <person name="Busse H.-J."/>
        </authorList>
    </citation>
    <scope>NUCLEOTIDE SEQUENCE</scope>
    <source>
        <strain evidence="1">27C</strain>
    </source>
</reference>
<dbReference type="AlphaFoldDB" id="A0A975CDT8"/>
<keyword evidence="2" id="KW-1185">Reference proteome</keyword>
<organism evidence="1 2">
    <name type="scientific">Ottowia testudinis</name>
    <dbReference type="NCBI Taxonomy" id="2816950"/>
    <lineage>
        <taxon>Bacteria</taxon>
        <taxon>Pseudomonadati</taxon>
        <taxon>Pseudomonadota</taxon>
        <taxon>Betaproteobacteria</taxon>
        <taxon>Burkholderiales</taxon>
        <taxon>Comamonadaceae</taxon>
        <taxon>Ottowia</taxon>
    </lineage>
</organism>
<protein>
    <submittedName>
        <fullName evidence="1">Uncharacterized protein</fullName>
    </submittedName>
</protein>
<dbReference type="Proteomes" id="UP000663903">
    <property type="component" value="Chromosome"/>
</dbReference>
<accession>A0A975CDT8</accession>